<sequence>MQMSAMPAVIALMLSCAAWANIGENADKFGENRAIFEDNYNLMLVGGGLSTCSSYSQKNCLDSSFSQQHKQQSLYQITENAVQSLLSSAPFLHQPEDYRADFSRVIKNIYAKLQNKSLTSSDLRDAFSRVNYSNLNGSLFYQEIPDKLYYAMLDFFEIRQLDDTGNRKAEVTDLAQNKNPHSRAVYQRFVEMARARLDNQDRKPRIAVITASSRDPFEVADFYQSVFKEAGAEVIWLPLDKSYQQARNLEEKGFAGCEKLTDIRAANGSFNREAIYPNRTALQMTVCQDPQQIYQQIRQVQGVFFNGGDQSLTLAALLNEDGTDSKELQLIKQQMAAGKLVIGGTSAGTAVQSGGVFANRPVPMISNGTSVAAFARGPFATPPPSTRCAADSQCGNGLQGSDLTYRAGGGSGLFNIGILDTHFSERDREARLALLTAYTGTRFGFGVDEATALMVNTTEEEVQMEVIGQGGVYITDSQSGIYKLQGNKRQLVASSHYLNHGDKLSFDAQNNQLSFELACSPVTDKVKVTPVLEEGLWRRMLSHNCGTREPLNWSQDNIAYVVMPTEDTRFTLSENQGQQRCSYINLAFGIEN</sequence>
<proteinExistence type="predicted"/>
<evidence type="ECO:0000313" key="3">
    <source>
        <dbReference type="EMBL" id="ALS98772.1"/>
    </source>
</evidence>
<dbReference type="PANTHER" id="PTHR36175">
    <property type="entry name" value="CYANOPHYCINASE"/>
    <property type="match status" value="1"/>
</dbReference>
<evidence type="ECO:0000256" key="2">
    <source>
        <dbReference type="SAM" id="SignalP"/>
    </source>
</evidence>
<keyword evidence="2" id="KW-0732">Signal</keyword>
<dbReference type="KEGG" id="lal:AT746_11150"/>
<dbReference type="InterPro" id="IPR011811">
    <property type="entry name" value="Peptidase_S51_cyanophycinase"/>
</dbReference>
<keyword evidence="4" id="KW-1185">Reference proteome</keyword>
<feature type="signal peptide" evidence="2">
    <location>
        <begin position="1"/>
        <end position="20"/>
    </location>
</feature>
<dbReference type="RefSeq" id="WP_062480317.1">
    <property type="nucleotide sequence ID" value="NZ_CP013650.1"/>
</dbReference>
<dbReference type="SUPFAM" id="SSF52317">
    <property type="entry name" value="Class I glutamine amidotransferase-like"/>
    <property type="match status" value="1"/>
</dbReference>
<feature type="chain" id="PRO_5006835265" description="Cyanophycinase" evidence="2">
    <location>
        <begin position="21"/>
        <end position="592"/>
    </location>
</feature>
<dbReference type="CDD" id="cd03145">
    <property type="entry name" value="GAT1_cyanophycinase"/>
    <property type="match status" value="1"/>
</dbReference>
<dbReference type="AlphaFoldDB" id="A0A0U2Z8J4"/>
<dbReference type="EMBL" id="CP013650">
    <property type="protein sequence ID" value="ALS98772.1"/>
    <property type="molecule type" value="Genomic_DNA"/>
</dbReference>
<dbReference type="Gene3D" id="3.40.50.880">
    <property type="match status" value="1"/>
</dbReference>
<dbReference type="InterPro" id="IPR029062">
    <property type="entry name" value="Class_I_gatase-like"/>
</dbReference>
<gene>
    <name evidence="3" type="ORF">AT746_11150</name>
</gene>
<dbReference type="STRING" id="1526571.AT746_11150"/>
<dbReference type="Proteomes" id="UP000068447">
    <property type="component" value="Chromosome"/>
</dbReference>
<organism evidence="3 4">
    <name type="scientific">Lacimicrobium alkaliphilum</name>
    <dbReference type="NCBI Taxonomy" id="1526571"/>
    <lineage>
        <taxon>Bacteria</taxon>
        <taxon>Pseudomonadati</taxon>
        <taxon>Pseudomonadota</taxon>
        <taxon>Gammaproteobacteria</taxon>
        <taxon>Alteromonadales</taxon>
        <taxon>Alteromonadaceae</taxon>
        <taxon>Lacimicrobium</taxon>
    </lineage>
</organism>
<dbReference type="OrthoDB" id="9799980at2"/>
<evidence type="ECO:0000256" key="1">
    <source>
        <dbReference type="PIRSR" id="PIRSR032067-1"/>
    </source>
</evidence>
<protein>
    <recommendedName>
        <fullName evidence="5">Cyanophycinase</fullName>
    </recommendedName>
</protein>
<evidence type="ECO:0008006" key="5">
    <source>
        <dbReference type="Google" id="ProtNLM"/>
    </source>
</evidence>
<feature type="active site" description="Charge relay system" evidence="1">
    <location>
        <position position="346"/>
    </location>
</feature>
<reference evidence="3 4" key="1">
    <citation type="submission" date="2015-12" db="EMBL/GenBank/DDBJ databases">
        <title>Complete genome of Lacimicrobium alkaliphilum KCTC 32984.</title>
        <authorList>
            <person name="Kim S.-G."/>
            <person name="Lee Y.-J."/>
        </authorList>
    </citation>
    <scope>NUCLEOTIDE SEQUENCE [LARGE SCALE GENOMIC DNA]</scope>
    <source>
        <strain evidence="3 4">YelD216</strain>
    </source>
</reference>
<dbReference type="PIRSF" id="PIRSF032067">
    <property type="entry name" value="Cyanophycinase"/>
    <property type="match status" value="1"/>
</dbReference>
<accession>A0A0U2Z8J4</accession>
<evidence type="ECO:0000313" key="4">
    <source>
        <dbReference type="Proteomes" id="UP000068447"/>
    </source>
</evidence>
<feature type="active site" description="Charge relay system" evidence="1">
    <location>
        <position position="449"/>
    </location>
</feature>
<name>A0A0U2Z8J4_9ALTE</name>
<dbReference type="GO" id="GO:0016787">
    <property type="term" value="F:hydrolase activity"/>
    <property type="evidence" value="ECO:0007669"/>
    <property type="project" value="InterPro"/>
</dbReference>
<feature type="active site" description="Charge relay system" evidence="1">
    <location>
        <position position="422"/>
    </location>
</feature>
<dbReference type="PANTHER" id="PTHR36175:SF1">
    <property type="entry name" value="CYANOPHYCINASE"/>
    <property type="match status" value="1"/>
</dbReference>